<dbReference type="Gene3D" id="3.30.2130.10">
    <property type="entry name" value="VC0802-like"/>
    <property type="match status" value="1"/>
</dbReference>
<dbReference type="InterPro" id="IPR042199">
    <property type="entry name" value="AsparK_Bifunc_asparK/hSer_DH"/>
</dbReference>
<dbReference type="InterPro" id="IPR036393">
    <property type="entry name" value="AceGlu_kinase-like_sf"/>
</dbReference>
<evidence type="ECO:0000313" key="4">
    <source>
        <dbReference type="Proteomes" id="UP000027093"/>
    </source>
</evidence>
<keyword evidence="4" id="KW-1185">Reference proteome</keyword>
<dbReference type="GO" id="GO:0009090">
    <property type="term" value="P:homoserine biosynthetic process"/>
    <property type="evidence" value="ECO:0007669"/>
    <property type="project" value="TreeGrafter"/>
</dbReference>
<dbReference type="Pfam" id="PF00696">
    <property type="entry name" value="AA_kinase"/>
    <property type="match status" value="1"/>
</dbReference>
<dbReference type="KEGG" id="nvn:NVIE_021110"/>
<dbReference type="PANTHER" id="PTHR21499">
    <property type="entry name" value="ASPARTATE KINASE"/>
    <property type="match status" value="1"/>
</dbReference>
<dbReference type="EMBL" id="CP007536">
    <property type="protein sequence ID" value="AIC16373.1"/>
    <property type="molecule type" value="Genomic_DNA"/>
</dbReference>
<dbReference type="GO" id="GO:0005829">
    <property type="term" value="C:cytosol"/>
    <property type="evidence" value="ECO:0007669"/>
    <property type="project" value="TreeGrafter"/>
</dbReference>
<evidence type="ECO:0000256" key="1">
    <source>
        <dbReference type="ARBA" id="ARBA00010122"/>
    </source>
</evidence>
<reference evidence="3 4" key="1">
    <citation type="journal article" date="2014" name="Int. J. Syst. Evol. Microbiol.">
        <title>Nitrososphaera viennensis gen. nov., sp. nov., an aerobic and mesophilic, ammonia-oxidizing archaeon from soil and a member of the archaeal phylum Thaumarchaeota.</title>
        <authorList>
            <person name="Stieglmeier M."/>
            <person name="Klingl A."/>
            <person name="Alves R.J."/>
            <person name="Rittmann S.K."/>
            <person name="Melcher M."/>
            <person name="Leisch N."/>
            <person name="Schleper C."/>
        </authorList>
    </citation>
    <scope>NUCLEOTIDE SEQUENCE [LARGE SCALE GENOMIC DNA]</scope>
    <source>
        <strain evidence="3">EN76</strain>
    </source>
</reference>
<dbReference type="GO" id="GO:0009089">
    <property type="term" value="P:lysine biosynthetic process via diaminopimelate"/>
    <property type="evidence" value="ECO:0007669"/>
    <property type="project" value="TreeGrafter"/>
</dbReference>
<dbReference type="PANTHER" id="PTHR21499:SF59">
    <property type="entry name" value="ASPARTOKINASE"/>
    <property type="match status" value="1"/>
</dbReference>
<gene>
    <name evidence="3" type="ORF">NVIE_021110</name>
</gene>
<dbReference type="SUPFAM" id="SSF55021">
    <property type="entry name" value="ACT-like"/>
    <property type="match status" value="1"/>
</dbReference>
<dbReference type="InterPro" id="IPR001048">
    <property type="entry name" value="Asp/Glu/Uridylate_kinase"/>
</dbReference>
<dbReference type="GeneID" id="74947354"/>
<dbReference type="STRING" id="926571.NVIE_021110"/>
<sequence>MTTAMITVAKFGGSALGADGVLIPKVIDRLKQIMGGSKVVAVFSAPLIEYEGKVSSMTDVAIKVGRNYASSNPVEIEVLREVYERIATRYLDEERKKAFLDQLDKFYRQVIISLKGAAENRRFVDVIRSRTLAYSGEVTMSYLMAYVMQAHGIKAAHVPIEHWPIVTDDNFEAANFMASESRQSAGHLIELVENNDVVSMGGFIGKTADGLETTYERGGSDRTAADIAIILSDKYETKISFEKDSAVLSADPKIVKDGLDFVPYLSYNEARIAGMFGMKILDPIAIKEIDDNGLDIPLVVTNMTRPDSMTVIKRTPPSDSEANPIKIVTGKKNCAIVRMETIAASHLVASLESDRQYHEFVKLSPYVKDDTEMTRILFLDADYVRRHERHFRAYYQKTEIVYGRAVVTLIGDEMWRVPKIASTASSNVSEHDINILNLDAQEETSRILIVVEDKANSVADAVKAIHHTRVKMHGSSGGTLK</sequence>
<name>A0A060HLL3_9ARCH</name>
<comment type="similarity">
    <text evidence="1">Belongs to the aspartokinase family.</text>
</comment>
<protein>
    <submittedName>
        <fullName evidence="3">Putative aspartokinase</fullName>
        <ecNumber evidence="3">2.7.2.4</ecNumber>
    </submittedName>
</protein>
<dbReference type="RefSeq" id="WP_227717345.1">
    <property type="nucleotide sequence ID" value="NZ_CP007536.1"/>
</dbReference>
<dbReference type="Gene3D" id="1.20.120.1320">
    <property type="entry name" value="Aspartokinase, catalytic domain"/>
    <property type="match status" value="1"/>
</dbReference>
<dbReference type="GO" id="GO:0004072">
    <property type="term" value="F:aspartate kinase activity"/>
    <property type="evidence" value="ECO:0007669"/>
    <property type="project" value="UniProtKB-EC"/>
</dbReference>
<proteinExistence type="inferred from homology"/>
<dbReference type="HOGENOM" id="CLU_579551_0_0_2"/>
<dbReference type="Gene3D" id="3.40.1160.10">
    <property type="entry name" value="Acetylglutamate kinase-like"/>
    <property type="match status" value="1"/>
</dbReference>
<dbReference type="SUPFAM" id="SSF53633">
    <property type="entry name" value="Carbamate kinase-like"/>
    <property type="match status" value="1"/>
</dbReference>
<dbReference type="AlphaFoldDB" id="A0A060HLL3"/>
<dbReference type="Proteomes" id="UP000027093">
    <property type="component" value="Chromosome"/>
</dbReference>
<accession>A0A060HLL3</accession>
<keyword evidence="3" id="KW-0808">Transferase</keyword>
<evidence type="ECO:0000313" key="3">
    <source>
        <dbReference type="EMBL" id="AIC16373.1"/>
    </source>
</evidence>
<organism evidence="3 4">
    <name type="scientific">Nitrososphaera viennensis EN76</name>
    <dbReference type="NCBI Taxonomy" id="926571"/>
    <lineage>
        <taxon>Archaea</taxon>
        <taxon>Nitrososphaerota</taxon>
        <taxon>Nitrososphaeria</taxon>
        <taxon>Nitrososphaerales</taxon>
        <taxon>Nitrososphaeraceae</taxon>
        <taxon>Nitrososphaera</taxon>
    </lineage>
</organism>
<evidence type="ECO:0000259" key="2">
    <source>
        <dbReference type="Pfam" id="PF00696"/>
    </source>
</evidence>
<feature type="domain" description="Aspartate/glutamate/uridylate kinase" evidence="2">
    <location>
        <begin position="5"/>
        <end position="302"/>
    </location>
</feature>
<keyword evidence="3" id="KW-0418">Kinase</keyword>
<dbReference type="InterPro" id="IPR045865">
    <property type="entry name" value="ACT-like_dom_sf"/>
</dbReference>
<dbReference type="EC" id="2.7.2.4" evidence="3"/>